<dbReference type="GO" id="GO:0046920">
    <property type="term" value="F:alpha-(1-&gt;3)-fucosyltransferase activity"/>
    <property type="evidence" value="ECO:0007669"/>
    <property type="project" value="TreeGrafter"/>
</dbReference>
<name>A0AAN7VDB9_9COLE</name>
<keyword evidence="5 11" id="KW-0808">Transferase</keyword>
<keyword evidence="7" id="KW-0735">Signal-anchor</keyword>
<evidence type="ECO:0000256" key="9">
    <source>
        <dbReference type="ARBA" id="ARBA00023136"/>
    </source>
</evidence>
<dbReference type="SUPFAM" id="SSF53756">
    <property type="entry name" value="UDP-Glycosyltransferase/glycogen phosphorylase"/>
    <property type="match status" value="1"/>
</dbReference>
<feature type="domain" description="Fucosyltransferase N-terminal" evidence="13">
    <location>
        <begin position="44"/>
        <end position="139"/>
    </location>
</feature>
<protein>
    <recommendedName>
        <fullName evidence="11">Fucosyltransferase</fullName>
        <ecNumber evidence="11">2.4.1.-</ecNumber>
    </recommendedName>
</protein>
<evidence type="ECO:0000313" key="14">
    <source>
        <dbReference type="EMBL" id="KAK5643436.1"/>
    </source>
</evidence>
<keyword evidence="10" id="KW-0325">Glycoprotein</keyword>
<dbReference type="InterPro" id="IPR055270">
    <property type="entry name" value="Glyco_tran_10_C"/>
</dbReference>
<dbReference type="Pfam" id="PF00852">
    <property type="entry name" value="Glyco_transf_10"/>
    <property type="match status" value="1"/>
</dbReference>
<evidence type="ECO:0000256" key="5">
    <source>
        <dbReference type="ARBA" id="ARBA00022679"/>
    </source>
</evidence>
<evidence type="ECO:0000256" key="6">
    <source>
        <dbReference type="ARBA" id="ARBA00022692"/>
    </source>
</evidence>
<dbReference type="AlphaFoldDB" id="A0AAN7VDB9"/>
<keyword evidence="6 11" id="KW-0812">Transmembrane</keyword>
<sequence length="430" mass="50751">MIKILRQILKVRIKYILIILIVCSTFSLFIIKKYSFTTDSKKYPAIIWWTPFIFENKKIITCENSYKCLVTKNRSLVSDVAAYLFYGSNFDENDLPLPKNNIPWTIFHEESPKNLAFFLDEEGQQLFDITATFSRNSTLPLVLQYLEDLHLITDTIYYVPLKQKNELLKQLSPILYIQSDCETPIERDFYVSELMKYIRVDSYGRCLNNKHLPEQLTINKVLTNLYDEDFMKFVSQYKFTIAIENSMCNDYITEKLWRPLIAGSIPIYLGSPSVKDWLPNQHSAILIDDYKNISHLANYLKYINSNDRLYETYMAHKLSGYIENQLLKDMFKKGSYGIDKNRDFPVPAFECFVCKTVYERSYSTSNKSVYNCEKPKSNDPGKENSWISHWKYGKCQAKTLFYFIKSLNVSNYTKEIFNKQIEFYLNNDYC</sequence>
<accession>A0AAN7VDB9</accession>
<dbReference type="Pfam" id="PF17039">
    <property type="entry name" value="Glyco_tran_10_N"/>
    <property type="match status" value="1"/>
</dbReference>
<organism evidence="14 15">
    <name type="scientific">Pyrocoelia pectoralis</name>
    <dbReference type="NCBI Taxonomy" id="417401"/>
    <lineage>
        <taxon>Eukaryota</taxon>
        <taxon>Metazoa</taxon>
        <taxon>Ecdysozoa</taxon>
        <taxon>Arthropoda</taxon>
        <taxon>Hexapoda</taxon>
        <taxon>Insecta</taxon>
        <taxon>Pterygota</taxon>
        <taxon>Neoptera</taxon>
        <taxon>Endopterygota</taxon>
        <taxon>Coleoptera</taxon>
        <taxon>Polyphaga</taxon>
        <taxon>Elateriformia</taxon>
        <taxon>Elateroidea</taxon>
        <taxon>Lampyridae</taxon>
        <taxon>Lampyrinae</taxon>
        <taxon>Pyrocoelia</taxon>
    </lineage>
</organism>
<keyword evidence="4 11" id="KW-0328">Glycosyltransferase</keyword>
<comment type="caution">
    <text evidence="14">The sequence shown here is derived from an EMBL/GenBank/DDBJ whole genome shotgun (WGS) entry which is preliminary data.</text>
</comment>
<keyword evidence="15" id="KW-1185">Reference proteome</keyword>
<dbReference type="InterPro" id="IPR038577">
    <property type="entry name" value="GT10-like_C_sf"/>
</dbReference>
<proteinExistence type="inferred from homology"/>
<evidence type="ECO:0000256" key="2">
    <source>
        <dbReference type="ARBA" id="ARBA00004922"/>
    </source>
</evidence>
<keyword evidence="11" id="KW-0333">Golgi apparatus</keyword>
<dbReference type="GO" id="GO:0032580">
    <property type="term" value="C:Golgi cisterna membrane"/>
    <property type="evidence" value="ECO:0007669"/>
    <property type="project" value="UniProtKB-SubCell"/>
</dbReference>
<dbReference type="EMBL" id="JAVRBK010000005">
    <property type="protein sequence ID" value="KAK5643436.1"/>
    <property type="molecule type" value="Genomic_DNA"/>
</dbReference>
<evidence type="ECO:0000313" key="15">
    <source>
        <dbReference type="Proteomes" id="UP001329430"/>
    </source>
</evidence>
<comment type="pathway">
    <text evidence="2">Protein modification; protein glycosylation.</text>
</comment>
<keyword evidence="8 11" id="KW-1133">Transmembrane helix</keyword>
<comment type="subcellular location">
    <subcellularLocation>
        <location evidence="1 11">Golgi apparatus</location>
        <location evidence="1 11">Golgi stack membrane</location>
        <topology evidence="1 11">Single-pass type II membrane protein</topology>
    </subcellularLocation>
</comment>
<gene>
    <name evidence="14" type="ORF">RI129_007281</name>
</gene>
<comment type="similarity">
    <text evidence="3 11">Belongs to the glycosyltransferase 10 family.</text>
</comment>
<dbReference type="PANTHER" id="PTHR11929">
    <property type="entry name" value="ALPHA- 1,3 -FUCOSYLTRANSFERASE"/>
    <property type="match status" value="1"/>
</dbReference>
<evidence type="ECO:0000256" key="3">
    <source>
        <dbReference type="ARBA" id="ARBA00008919"/>
    </source>
</evidence>
<evidence type="ECO:0000256" key="4">
    <source>
        <dbReference type="ARBA" id="ARBA00022676"/>
    </source>
</evidence>
<evidence type="ECO:0000256" key="1">
    <source>
        <dbReference type="ARBA" id="ARBA00004447"/>
    </source>
</evidence>
<feature type="domain" description="Fucosyltransferase C-terminal" evidence="12">
    <location>
        <begin position="174"/>
        <end position="319"/>
    </location>
</feature>
<dbReference type="InterPro" id="IPR031481">
    <property type="entry name" value="Glyco_tran_10_N"/>
</dbReference>
<dbReference type="EC" id="2.4.1.-" evidence="11"/>
<evidence type="ECO:0000256" key="10">
    <source>
        <dbReference type="ARBA" id="ARBA00023180"/>
    </source>
</evidence>
<evidence type="ECO:0000256" key="8">
    <source>
        <dbReference type="ARBA" id="ARBA00022989"/>
    </source>
</evidence>
<evidence type="ECO:0000256" key="7">
    <source>
        <dbReference type="ARBA" id="ARBA00022968"/>
    </source>
</evidence>
<feature type="transmembrane region" description="Helical" evidence="11">
    <location>
        <begin position="12"/>
        <end position="31"/>
    </location>
</feature>
<evidence type="ECO:0000259" key="12">
    <source>
        <dbReference type="Pfam" id="PF00852"/>
    </source>
</evidence>
<dbReference type="Proteomes" id="UP001329430">
    <property type="component" value="Chromosome 5"/>
</dbReference>
<dbReference type="PANTHER" id="PTHR11929:SF194">
    <property type="entry name" value="ALPHA-(1,3)-FUCOSYLTRANSFERASE 10"/>
    <property type="match status" value="1"/>
</dbReference>
<dbReference type="FunFam" id="3.40.50.11660:FF:000002">
    <property type="entry name" value="Alpha-(1,3)-fucosyltransferase"/>
    <property type="match status" value="1"/>
</dbReference>
<dbReference type="Gene3D" id="3.40.50.11660">
    <property type="entry name" value="Glycosyl transferase family 10, C-terminal domain"/>
    <property type="match status" value="1"/>
</dbReference>
<dbReference type="InterPro" id="IPR001503">
    <property type="entry name" value="Glyco_trans_10"/>
</dbReference>
<evidence type="ECO:0000259" key="13">
    <source>
        <dbReference type="Pfam" id="PF17039"/>
    </source>
</evidence>
<evidence type="ECO:0000256" key="11">
    <source>
        <dbReference type="RuleBase" id="RU003832"/>
    </source>
</evidence>
<keyword evidence="9 11" id="KW-0472">Membrane</keyword>
<reference evidence="14 15" key="1">
    <citation type="journal article" date="2024" name="Insects">
        <title>An Improved Chromosome-Level Genome Assembly of the Firefly Pyrocoelia pectoralis.</title>
        <authorList>
            <person name="Fu X."/>
            <person name="Meyer-Rochow V.B."/>
            <person name="Ballantyne L."/>
            <person name="Zhu X."/>
        </authorList>
    </citation>
    <scope>NUCLEOTIDE SEQUENCE [LARGE SCALE GENOMIC DNA]</scope>
    <source>
        <strain evidence="14">XCY_ONT2</strain>
    </source>
</reference>